<keyword evidence="1" id="KW-1185">Reference proteome</keyword>
<sequence length="73" mass="8630">MRIQGLSDETNLETYVEFIKSHPGVEFYFGIDEEVEQDFMDLIEKHFPNAIFTEDEEKKQYNIGTNKIIFLGH</sequence>
<protein>
    <submittedName>
        <fullName evidence="2">Uncharacterized protein</fullName>
    </submittedName>
</protein>
<proteinExistence type="predicted"/>
<accession>A0A914QAP9</accession>
<name>A0A914QAP9_9BILA</name>
<evidence type="ECO:0000313" key="1">
    <source>
        <dbReference type="Proteomes" id="UP000887578"/>
    </source>
</evidence>
<organism evidence="1 2">
    <name type="scientific">Panagrolaimus davidi</name>
    <dbReference type="NCBI Taxonomy" id="227884"/>
    <lineage>
        <taxon>Eukaryota</taxon>
        <taxon>Metazoa</taxon>
        <taxon>Ecdysozoa</taxon>
        <taxon>Nematoda</taxon>
        <taxon>Chromadorea</taxon>
        <taxon>Rhabditida</taxon>
        <taxon>Tylenchina</taxon>
        <taxon>Panagrolaimomorpha</taxon>
        <taxon>Panagrolaimoidea</taxon>
        <taxon>Panagrolaimidae</taxon>
        <taxon>Panagrolaimus</taxon>
    </lineage>
</organism>
<reference evidence="2" key="1">
    <citation type="submission" date="2022-11" db="UniProtKB">
        <authorList>
            <consortium name="WormBaseParasite"/>
        </authorList>
    </citation>
    <scope>IDENTIFICATION</scope>
</reference>
<evidence type="ECO:0000313" key="2">
    <source>
        <dbReference type="WBParaSite" id="PDA_v2.g28257.t1"/>
    </source>
</evidence>
<dbReference type="AlphaFoldDB" id="A0A914QAP9"/>
<dbReference type="WBParaSite" id="PDA_v2.g28257.t1">
    <property type="protein sequence ID" value="PDA_v2.g28257.t1"/>
    <property type="gene ID" value="PDA_v2.g28257"/>
</dbReference>
<dbReference type="Proteomes" id="UP000887578">
    <property type="component" value="Unplaced"/>
</dbReference>